<dbReference type="Proteomes" id="UP000324222">
    <property type="component" value="Unassembled WGS sequence"/>
</dbReference>
<evidence type="ECO:0000313" key="3">
    <source>
        <dbReference type="Proteomes" id="UP000324222"/>
    </source>
</evidence>
<reference evidence="2 3" key="1">
    <citation type="submission" date="2019-05" db="EMBL/GenBank/DDBJ databases">
        <title>Another draft genome of Portunus trituberculatus and its Hox gene families provides insights of decapod evolution.</title>
        <authorList>
            <person name="Jeong J.-H."/>
            <person name="Song I."/>
            <person name="Kim S."/>
            <person name="Choi T."/>
            <person name="Kim D."/>
            <person name="Ryu S."/>
            <person name="Kim W."/>
        </authorList>
    </citation>
    <scope>NUCLEOTIDE SEQUENCE [LARGE SCALE GENOMIC DNA]</scope>
    <source>
        <tissue evidence="2">Muscle</tissue>
    </source>
</reference>
<protein>
    <submittedName>
        <fullName evidence="2">Uncharacterized protein</fullName>
    </submittedName>
</protein>
<gene>
    <name evidence="2" type="ORF">E2C01_005179</name>
</gene>
<sequence>MKGELTLLCRFVPLTPEPQQDVYWHKSLASSLLSIFSPASGSPPAFSSRCPPHARFTPPLSASGHPHLSLPATAGSASAALPTLTQRDSQLSFLLGHRITSPPHCLVECNLPVRPPALPSEDEWPPSAPRRHPQKSPAALSRPAGMTDDPARTPPQNRLRGVKGNDHRFYSQD</sequence>
<organism evidence="2 3">
    <name type="scientific">Portunus trituberculatus</name>
    <name type="common">Swimming crab</name>
    <name type="synonym">Neptunus trituberculatus</name>
    <dbReference type="NCBI Taxonomy" id="210409"/>
    <lineage>
        <taxon>Eukaryota</taxon>
        <taxon>Metazoa</taxon>
        <taxon>Ecdysozoa</taxon>
        <taxon>Arthropoda</taxon>
        <taxon>Crustacea</taxon>
        <taxon>Multicrustacea</taxon>
        <taxon>Malacostraca</taxon>
        <taxon>Eumalacostraca</taxon>
        <taxon>Eucarida</taxon>
        <taxon>Decapoda</taxon>
        <taxon>Pleocyemata</taxon>
        <taxon>Brachyura</taxon>
        <taxon>Eubrachyura</taxon>
        <taxon>Portunoidea</taxon>
        <taxon>Portunidae</taxon>
        <taxon>Portuninae</taxon>
        <taxon>Portunus</taxon>
    </lineage>
</organism>
<accession>A0A5B7CUG9</accession>
<evidence type="ECO:0000313" key="2">
    <source>
        <dbReference type="EMBL" id="MPC12481.1"/>
    </source>
</evidence>
<proteinExistence type="predicted"/>
<evidence type="ECO:0000256" key="1">
    <source>
        <dbReference type="SAM" id="MobiDB-lite"/>
    </source>
</evidence>
<name>A0A5B7CUG9_PORTR</name>
<feature type="region of interest" description="Disordered" evidence="1">
    <location>
        <begin position="118"/>
        <end position="173"/>
    </location>
</feature>
<keyword evidence="3" id="KW-1185">Reference proteome</keyword>
<dbReference type="AlphaFoldDB" id="A0A5B7CUG9"/>
<feature type="compositionally biased region" description="Basic and acidic residues" evidence="1">
    <location>
        <begin position="163"/>
        <end position="173"/>
    </location>
</feature>
<dbReference type="EMBL" id="VSRR010000219">
    <property type="protein sequence ID" value="MPC12481.1"/>
    <property type="molecule type" value="Genomic_DNA"/>
</dbReference>
<comment type="caution">
    <text evidence="2">The sequence shown here is derived from an EMBL/GenBank/DDBJ whole genome shotgun (WGS) entry which is preliminary data.</text>
</comment>